<sequence length="32" mass="4037">MLIKWNFIWISEEDELKYPFTIKKFENTDMIL</sequence>
<gene>
    <name evidence="1" type="ORF">OCBIM_22032248mg</name>
</gene>
<evidence type="ECO:0000313" key="1">
    <source>
        <dbReference type="EMBL" id="KOF77317.1"/>
    </source>
</evidence>
<name>A0A0L8GJY1_OCTBM</name>
<dbReference type="AlphaFoldDB" id="A0A0L8GJY1"/>
<proteinExistence type="predicted"/>
<dbReference type="EMBL" id="KQ421501">
    <property type="protein sequence ID" value="KOF77317.1"/>
    <property type="molecule type" value="Genomic_DNA"/>
</dbReference>
<protein>
    <submittedName>
        <fullName evidence="1">Uncharacterized protein</fullName>
    </submittedName>
</protein>
<organism evidence="1">
    <name type="scientific">Octopus bimaculoides</name>
    <name type="common">California two-spotted octopus</name>
    <dbReference type="NCBI Taxonomy" id="37653"/>
    <lineage>
        <taxon>Eukaryota</taxon>
        <taxon>Metazoa</taxon>
        <taxon>Spiralia</taxon>
        <taxon>Lophotrochozoa</taxon>
        <taxon>Mollusca</taxon>
        <taxon>Cephalopoda</taxon>
        <taxon>Coleoidea</taxon>
        <taxon>Octopodiformes</taxon>
        <taxon>Octopoda</taxon>
        <taxon>Incirrata</taxon>
        <taxon>Octopodidae</taxon>
        <taxon>Octopus</taxon>
    </lineage>
</organism>
<reference evidence="1" key="1">
    <citation type="submission" date="2015-07" db="EMBL/GenBank/DDBJ databases">
        <title>MeaNS - Measles Nucleotide Surveillance Program.</title>
        <authorList>
            <person name="Tran T."/>
            <person name="Druce J."/>
        </authorList>
    </citation>
    <scope>NUCLEOTIDE SEQUENCE</scope>
    <source>
        <strain evidence="1">UCB-OBI-ISO-001</strain>
        <tissue evidence="1">Gonad</tissue>
    </source>
</reference>
<accession>A0A0L8GJY1</accession>